<comment type="catalytic activity">
    <reaction evidence="10 11">
        <text>shikimate + ATP = 3-phosphoshikimate + ADP + H(+)</text>
        <dbReference type="Rhea" id="RHEA:13121"/>
        <dbReference type="ChEBI" id="CHEBI:15378"/>
        <dbReference type="ChEBI" id="CHEBI:30616"/>
        <dbReference type="ChEBI" id="CHEBI:36208"/>
        <dbReference type="ChEBI" id="CHEBI:145989"/>
        <dbReference type="ChEBI" id="CHEBI:456216"/>
        <dbReference type="EC" id="2.7.1.71"/>
    </reaction>
</comment>
<keyword evidence="5 11" id="KW-0808">Transferase</keyword>
<sequence>MSPEDRPEGRPEDRPLVVLVGPPGAGKSTVAALLSDALGVPSRDTDADVEALTGTTIADLFVTEGEERFRLLEAQAVRDALAEHRGVLALGGGAVVREETRAALDGHVVVFLDVGLADAAARVGLGSSRPLLLGNVRSQMKTLLDARRPVYESVATHVVLTDGRTPDDVAEEILSLLA</sequence>
<dbReference type="GO" id="GO:0005829">
    <property type="term" value="C:cytosol"/>
    <property type="evidence" value="ECO:0007669"/>
    <property type="project" value="TreeGrafter"/>
</dbReference>
<dbReference type="Gene3D" id="3.40.50.300">
    <property type="entry name" value="P-loop containing nucleotide triphosphate hydrolases"/>
    <property type="match status" value="1"/>
</dbReference>
<comment type="function">
    <text evidence="11">Catalyzes the specific phosphorylation of the 3-hydroxyl group of shikimic acid using ATP as a cosubstrate.</text>
</comment>
<organism evidence="12 14">
    <name type="scientific">Mumia zhuanghuii</name>
    <dbReference type="NCBI Taxonomy" id="2585211"/>
    <lineage>
        <taxon>Bacteria</taxon>
        <taxon>Bacillati</taxon>
        <taxon>Actinomycetota</taxon>
        <taxon>Actinomycetes</taxon>
        <taxon>Propionibacteriales</taxon>
        <taxon>Nocardioidaceae</taxon>
        <taxon>Mumia</taxon>
    </lineage>
</organism>
<comment type="caution">
    <text evidence="12">The sequence shown here is derived from an EMBL/GenBank/DDBJ whole genome shotgun (WGS) entry which is preliminary data.</text>
</comment>
<accession>A0A5C4M8T6</accession>
<evidence type="ECO:0000256" key="3">
    <source>
        <dbReference type="ARBA" id="ARBA00012154"/>
    </source>
</evidence>
<keyword evidence="11" id="KW-0963">Cytoplasm</keyword>
<name>A0A5C4M8T6_9ACTN</name>
<feature type="binding site" evidence="11">
    <location>
        <position position="147"/>
    </location>
    <ligand>
        <name>substrate</name>
    </ligand>
</feature>
<dbReference type="InterPro" id="IPR031322">
    <property type="entry name" value="Shikimate/glucono_kinase"/>
</dbReference>
<evidence type="ECO:0000313" key="14">
    <source>
        <dbReference type="Proteomes" id="UP000306740"/>
    </source>
</evidence>
<dbReference type="Proteomes" id="UP000306740">
    <property type="component" value="Unassembled WGS sequence"/>
</dbReference>
<dbReference type="GO" id="GO:0004765">
    <property type="term" value="F:shikimate kinase activity"/>
    <property type="evidence" value="ECO:0007669"/>
    <property type="project" value="UniProtKB-UniRule"/>
</dbReference>
<gene>
    <name evidence="11" type="primary">aroK</name>
    <name evidence="13" type="ORF">FHE65_25260</name>
    <name evidence="12" type="ORF">FHE65_33465</name>
</gene>
<dbReference type="HAMAP" id="MF_00109">
    <property type="entry name" value="Shikimate_kinase"/>
    <property type="match status" value="1"/>
</dbReference>
<evidence type="ECO:0000256" key="6">
    <source>
        <dbReference type="ARBA" id="ARBA00022741"/>
    </source>
</evidence>
<dbReference type="InterPro" id="IPR027417">
    <property type="entry name" value="P-loop_NTPase"/>
</dbReference>
<evidence type="ECO:0000256" key="7">
    <source>
        <dbReference type="ARBA" id="ARBA00022777"/>
    </source>
</evidence>
<keyword evidence="7 11" id="KW-0418">Kinase</keyword>
<dbReference type="EMBL" id="VDFR01000229">
    <property type="protein sequence ID" value="TNC29859.1"/>
    <property type="molecule type" value="Genomic_DNA"/>
</dbReference>
<comment type="pathway">
    <text evidence="1 11">Metabolic intermediate biosynthesis; chorismate biosynthesis; chorismate from D-erythrose 4-phosphate and phosphoenolpyruvate: step 5/7.</text>
</comment>
<reference evidence="12 14" key="1">
    <citation type="submission" date="2019-05" db="EMBL/GenBank/DDBJ databases">
        <title>Mumia sp. nov., isolated from the intestinal contents of plateau pika (Ochotona curzoniae) in the Qinghai-Tibet plateau of China.</title>
        <authorList>
            <person name="Tian Z."/>
        </authorList>
    </citation>
    <scope>NUCLEOTIDE SEQUENCE [LARGE SCALE GENOMIC DNA]</scope>
    <source>
        <strain evidence="14">527</strain>
        <strain evidence="12">Z527</strain>
    </source>
</reference>
<feature type="binding site" evidence="11">
    <location>
        <position position="129"/>
    </location>
    <ligand>
        <name>ATP</name>
        <dbReference type="ChEBI" id="CHEBI:30616"/>
    </ligand>
</feature>
<evidence type="ECO:0000256" key="8">
    <source>
        <dbReference type="ARBA" id="ARBA00022840"/>
    </source>
</evidence>
<dbReference type="InterPro" id="IPR023000">
    <property type="entry name" value="Shikimate_kinase_CS"/>
</dbReference>
<feature type="binding site" evidence="11">
    <location>
        <position position="92"/>
    </location>
    <ligand>
        <name>substrate</name>
    </ligand>
</feature>
<dbReference type="AlphaFoldDB" id="A0A5C4M8T6"/>
<dbReference type="GO" id="GO:0008652">
    <property type="term" value="P:amino acid biosynthetic process"/>
    <property type="evidence" value="ECO:0007669"/>
    <property type="project" value="UniProtKB-KW"/>
</dbReference>
<feature type="binding site" evidence="11">
    <location>
        <begin position="24"/>
        <end position="29"/>
    </location>
    <ligand>
        <name>ATP</name>
        <dbReference type="ChEBI" id="CHEBI:30616"/>
    </ligand>
</feature>
<dbReference type="Pfam" id="PF01202">
    <property type="entry name" value="SKI"/>
    <property type="match status" value="1"/>
</dbReference>
<dbReference type="PROSITE" id="PS01128">
    <property type="entry name" value="SHIKIMATE_KINASE"/>
    <property type="match status" value="1"/>
</dbReference>
<dbReference type="InterPro" id="IPR000623">
    <property type="entry name" value="Shikimate_kinase/TSH1"/>
</dbReference>
<dbReference type="CDD" id="cd00464">
    <property type="entry name" value="SK"/>
    <property type="match status" value="1"/>
</dbReference>
<evidence type="ECO:0000313" key="12">
    <source>
        <dbReference type="EMBL" id="TNC29859.1"/>
    </source>
</evidence>
<comment type="subunit">
    <text evidence="11">Monomer.</text>
</comment>
<dbReference type="EC" id="2.7.1.71" evidence="3 11"/>
<proteinExistence type="inferred from homology"/>
<feature type="binding site" evidence="11">
    <location>
        <position position="70"/>
    </location>
    <ligand>
        <name>substrate</name>
    </ligand>
</feature>
<comment type="cofactor">
    <cofactor evidence="11">
        <name>Mg(2+)</name>
        <dbReference type="ChEBI" id="CHEBI:18420"/>
    </cofactor>
    <text evidence="11">Binds 1 Mg(2+) ion per subunit.</text>
</comment>
<evidence type="ECO:0000256" key="9">
    <source>
        <dbReference type="ARBA" id="ARBA00023141"/>
    </source>
</evidence>
<dbReference type="PANTHER" id="PTHR21087">
    <property type="entry name" value="SHIKIMATE KINASE"/>
    <property type="match status" value="1"/>
</dbReference>
<keyword evidence="9 11" id="KW-0057">Aromatic amino acid biosynthesis</keyword>
<keyword evidence="8 11" id="KW-0067">ATP-binding</keyword>
<dbReference type="PRINTS" id="PR01100">
    <property type="entry name" value="SHIKIMTKNASE"/>
</dbReference>
<evidence type="ECO:0000256" key="4">
    <source>
        <dbReference type="ARBA" id="ARBA00022605"/>
    </source>
</evidence>
<feature type="binding site" evidence="11">
    <location>
        <position position="46"/>
    </location>
    <ligand>
        <name>substrate</name>
    </ligand>
</feature>
<comment type="similarity">
    <text evidence="2 11">Belongs to the shikimate kinase family.</text>
</comment>
<protein>
    <recommendedName>
        <fullName evidence="3 11">Shikimate kinase</fullName>
        <shortName evidence="11">SK</shortName>
        <ecNumber evidence="3 11">2.7.1.71</ecNumber>
    </recommendedName>
</protein>
<dbReference type="GO" id="GO:0009423">
    <property type="term" value="P:chorismate biosynthetic process"/>
    <property type="evidence" value="ECO:0007669"/>
    <property type="project" value="UniProtKB-UniRule"/>
</dbReference>
<feature type="binding site" evidence="11">
    <location>
        <position position="28"/>
    </location>
    <ligand>
        <name>Mg(2+)</name>
        <dbReference type="ChEBI" id="CHEBI:18420"/>
    </ligand>
</feature>
<dbReference type="SUPFAM" id="SSF52540">
    <property type="entry name" value="P-loop containing nucleoside triphosphate hydrolases"/>
    <property type="match status" value="1"/>
</dbReference>
<dbReference type="PANTHER" id="PTHR21087:SF16">
    <property type="entry name" value="SHIKIMATE KINASE 1, CHLOROPLASTIC"/>
    <property type="match status" value="1"/>
</dbReference>
<dbReference type="RefSeq" id="WP_139106800.1">
    <property type="nucleotide sequence ID" value="NZ_VDFR01000129.1"/>
</dbReference>
<keyword evidence="11" id="KW-0479">Metal-binding</keyword>
<comment type="subcellular location">
    <subcellularLocation>
        <location evidence="11">Cytoplasm</location>
    </subcellularLocation>
</comment>
<dbReference type="GO" id="GO:0005524">
    <property type="term" value="F:ATP binding"/>
    <property type="evidence" value="ECO:0007669"/>
    <property type="project" value="UniProtKB-UniRule"/>
</dbReference>
<evidence type="ECO:0000256" key="5">
    <source>
        <dbReference type="ARBA" id="ARBA00022679"/>
    </source>
</evidence>
<evidence type="ECO:0000256" key="1">
    <source>
        <dbReference type="ARBA" id="ARBA00004842"/>
    </source>
</evidence>
<evidence type="ECO:0000313" key="13">
    <source>
        <dbReference type="EMBL" id="TNC37092.1"/>
    </source>
</evidence>
<keyword evidence="4 11" id="KW-0028">Amino-acid biosynthesis</keyword>
<feature type="binding site" evidence="11">
    <location>
        <position position="164"/>
    </location>
    <ligand>
        <name>ATP</name>
        <dbReference type="ChEBI" id="CHEBI:30616"/>
    </ligand>
</feature>
<dbReference type="GO" id="GO:0009073">
    <property type="term" value="P:aromatic amino acid family biosynthetic process"/>
    <property type="evidence" value="ECO:0007669"/>
    <property type="project" value="UniProtKB-KW"/>
</dbReference>
<dbReference type="EMBL" id="VDFR01000129">
    <property type="protein sequence ID" value="TNC37092.1"/>
    <property type="molecule type" value="Genomic_DNA"/>
</dbReference>
<dbReference type="OrthoDB" id="9800332at2"/>
<evidence type="ECO:0000256" key="10">
    <source>
        <dbReference type="ARBA" id="ARBA00048567"/>
    </source>
</evidence>
<keyword evidence="11" id="KW-0460">Magnesium</keyword>
<dbReference type="GO" id="GO:0000287">
    <property type="term" value="F:magnesium ion binding"/>
    <property type="evidence" value="ECO:0007669"/>
    <property type="project" value="UniProtKB-UniRule"/>
</dbReference>
<dbReference type="UniPathway" id="UPA00053">
    <property type="reaction ID" value="UER00088"/>
</dbReference>
<keyword evidence="6 11" id="KW-0547">Nucleotide-binding</keyword>
<evidence type="ECO:0000256" key="2">
    <source>
        <dbReference type="ARBA" id="ARBA00006997"/>
    </source>
</evidence>
<evidence type="ECO:0000256" key="11">
    <source>
        <dbReference type="HAMAP-Rule" id="MF_00109"/>
    </source>
</evidence>